<dbReference type="AlphaFoldDB" id="A0A0J7K8U2"/>
<dbReference type="PaxDb" id="67767-A0A0J7K8U2"/>
<feature type="region of interest" description="Disordered" evidence="2">
    <location>
        <begin position="117"/>
        <end position="156"/>
    </location>
</feature>
<keyword evidence="5" id="KW-1185">Reference proteome</keyword>
<dbReference type="GO" id="GO:0004190">
    <property type="term" value="F:aspartic-type endopeptidase activity"/>
    <property type="evidence" value="ECO:0007669"/>
    <property type="project" value="InterPro"/>
</dbReference>
<sequence>MTANDNSAGPRRLFMVDRNTKTRYLIDTGSDVSVYPRLNTKGRQRAETYQLFAANGSTITTYWTITLQPDLGLRRAFPWRFIIADVIQPIISSNFLCHYLLQDIQNRKLLDGTTGLTTPGTASNNTTGSVKAVTPTATTTSCKNSRGLHNRTANKQEQSITQYITQKLHTDNQRRADHADWHQKD</sequence>
<evidence type="ECO:0000256" key="2">
    <source>
        <dbReference type="SAM" id="MobiDB-lite"/>
    </source>
</evidence>
<dbReference type="InterPro" id="IPR021109">
    <property type="entry name" value="Peptidase_aspartic_dom_sf"/>
</dbReference>
<evidence type="ECO:0000259" key="3">
    <source>
        <dbReference type="PROSITE" id="PS50175"/>
    </source>
</evidence>
<dbReference type="PROSITE" id="PS50175">
    <property type="entry name" value="ASP_PROT_RETROV"/>
    <property type="match status" value="1"/>
</dbReference>
<reference evidence="4 5" key="1">
    <citation type="submission" date="2015-04" db="EMBL/GenBank/DDBJ databases">
        <title>Lasius niger genome sequencing.</title>
        <authorList>
            <person name="Konorov E.A."/>
            <person name="Nikitin M.A."/>
            <person name="Kirill M.V."/>
            <person name="Chang P."/>
        </authorList>
    </citation>
    <scope>NUCLEOTIDE SEQUENCE [LARGE SCALE GENOMIC DNA]</scope>
    <source>
        <tissue evidence="4">Whole</tissue>
    </source>
</reference>
<proteinExistence type="predicted"/>
<evidence type="ECO:0000313" key="5">
    <source>
        <dbReference type="Proteomes" id="UP000036403"/>
    </source>
</evidence>
<evidence type="ECO:0000313" key="4">
    <source>
        <dbReference type="EMBL" id="KMQ86719.1"/>
    </source>
</evidence>
<dbReference type="OrthoDB" id="6423099at2759"/>
<dbReference type="InterPro" id="IPR001995">
    <property type="entry name" value="Peptidase_A2_cat"/>
</dbReference>
<name>A0A0J7K8U2_LASNI</name>
<gene>
    <name evidence="4" type="ORF">RF55_14238</name>
</gene>
<dbReference type="Proteomes" id="UP000036403">
    <property type="component" value="Unassembled WGS sequence"/>
</dbReference>
<dbReference type="GO" id="GO:0006508">
    <property type="term" value="P:proteolysis"/>
    <property type="evidence" value="ECO:0007669"/>
    <property type="project" value="InterPro"/>
</dbReference>
<feature type="domain" description="Peptidase A2" evidence="3">
    <location>
        <begin position="22"/>
        <end position="95"/>
    </location>
</feature>
<evidence type="ECO:0000256" key="1">
    <source>
        <dbReference type="ARBA" id="ARBA00022801"/>
    </source>
</evidence>
<comment type="caution">
    <text evidence="4">The sequence shown here is derived from an EMBL/GenBank/DDBJ whole genome shotgun (WGS) entry which is preliminary data.</text>
</comment>
<accession>A0A0J7K8U2</accession>
<protein>
    <submittedName>
        <fullName evidence="4">Gag-pol polyprotein</fullName>
    </submittedName>
</protein>
<dbReference type="EMBL" id="LBMM01011649">
    <property type="protein sequence ID" value="KMQ86719.1"/>
    <property type="molecule type" value="Genomic_DNA"/>
</dbReference>
<keyword evidence="1" id="KW-0378">Hydrolase</keyword>
<dbReference type="SUPFAM" id="SSF50630">
    <property type="entry name" value="Acid proteases"/>
    <property type="match status" value="1"/>
</dbReference>
<organism evidence="4 5">
    <name type="scientific">Lasius niger</name>
    <name type="common">Black garden ant</name>
    <dbReference type="NCBI Taxonomy" id="67767"/>
    <lineage>
        <taxon>Eukaryota</taxon>
        <taxon>Metazoa</taxon>
        <taxon>Ecdysozoa</taxon>
        <taxon>Arthropoda</taxon>
        <taxon>Hexapoda</taxon>
        <taxon>Insecta</taxon>
        <taxon>Pterygota</taxon>
        <taxon>Neoptera</taxon>
        <taxon>Endopterygota</taxon>
        <taxon>Hymenoptera</taxon>
        <taxon>Apocrita</taxon>
        <taxon>Aculeata</taxon>
        <taxon>Formicoidea</taxon>
        <taxon>Formicidae</taxon>
        <taxon>Formicinae</taxon>
        <taxon>Lasius</taxon>
        <taxon>Lasius</taxon>
    </lineage>
</organism>
<feature type="compositionally biased region" description="Polar residues" evidence="2">
    <location>
        <begin position="122"/>
        <end position="144"/>
    </location>
</feature>